<evidence type="ECO:0000256" key="10">
    <source>
        <dbReference type="SAM" id="MobiDB-lite"/>
    </source>
</evidence>
<evidence type="ECO:0000256" key="9">
    <source>
        <dbReference type="ARBA" id="ARBA00048679"/>
    </source>
</evidence>
<feature type="domain" description="Protein kinase" evidence="11">
    <location>
        <begin position="426"/>
        <end position="711"/>
    </location>
</feature>
<dbReference type="PANTHER" id="PTHR45637">
    <property type="entry name" value="FLIPPASE KINASE 1-RELATED"/>
    <property type="match status" value="1"/>
</dbReference>
<keyword evidence="6 12" id="KW-0418">Kinase</keyword>
<evidence type="ECO:0000256" key="2">
    <source>
        <dbReference type="ARBA" id="ARBA00012513"/>
    </source>
</evidence>
<keyword evidence="13" id="KW-1185">Reference proteome</keyword>
<evidence type="ECO:0000259" key="11">
    <source>
        <dbReference type="PROSITE" id="PS50011"/>
    </source>
</evidence>
<dbReference type="Pfam" id="PF00069">
    <property type="entry name" value="Pkinase"/>
    <property type="match status" value="1"/>
</dbReference>
<dbReference type="PROSITE" id="PS50011">
    <property type="entry name" value="PROTEIN_KINASE_DOM"/>
    <property type="match status" value="1"/>
</dbReference>
<comment type="similarity">
    <text evidence="1">Belongs to the protein kinase superfamily. AGC Ser/Thr protein kinase family.</text>
</comment>
<organism evidence="12 13">
    <name type="scientific">Papiliotrema laurentii</name>
    <name type="common">Cryptococcus laurentii</name>
    <dbReference type="NCBI Taxonomy" id="5418"/>
    <lineage>
        <taxon>Eukaryota</taxon>
        <taxon>Fungi</taxon>
        <taxon>Dikarya</taxon>
        <taxon>Basidiomycota</taxon>
        <taxon>Agaricomycotina</taxon>
        <taxon>Tremellomycetes</taxon>
        <taxon>Tremellales</taxon>
        <taxon>Rhynchogastremaceae</taxon>
        <taxon>Papiliotrema</taxon>
    </lineage>
</organism>
<feature type="compositionally biased region" description="Polar residues" evidence="10">
    <location>
        <begin position="1"/>
        <end position="10"/>
    </location>
</feature>
<feature type="compositionally biased region" description="Polar residues" evidence="10">
    <location>
        <begin position="170"/>
        <end position="192"/>
    </location>
</feature>
<comment type="catalytic activity">
    <reaction evidence="8">
        <text>L-threonyl-[protein] + ATP = O-phospho-L-threonyl-[protein] + ADP + H(+)</text>
        <dbReference type="Rhea" id="RHEA:46608"/>
        <dbReference type="Rhea" id="RHEA-COMP:11060"/>
        <dbReference type="Rhea" id="RHEA-COMP:11605"/>
        <dbReference type="ChEBI" id="CHEBI:15378"/>
        <dbReference type="ChEBI" id="CHEBI:30013"/>
        <dbReference type="ChEBI" id="CHEBI:30616"/>
        <dbReference type="ChEBI" id="CHEBI:61977"/>
        <dbReference type="ChEBI" id="CHEBI:456216"/>
        <dbReference type="EC" id="2.7.11.1"/>
    </reaction>
</comment>
<feature type="compositionally biased region" description="Low complexity" evidence="10">
    <location>
        <begin position="338"/>
        <end position="351"/>
    </location>
</feature>
<feature type="region of interest" description="Disordered" evidence="10">
    <location>
        <begin position="805"/>
        <end position="835"/>
    </location>
</feature>
<comment type="caution">
    <text evidence="12">The sequence shown here is derived from an EMBL/GenBank/DDBJ whole genome shotgun (WGS) entry which is preliminary data.</text>
</comment>
<feature type="region of interest" description="Disordered" evidence="10">
    <location>
        <begin position="88"/>
        <end position="402"/>
    </location>
</feature>
<evidence type="ECO:0000256" key="8">
    <source>
        <dbReference type="ARBA" id="ARBA00047899"/>
    </source>
</evidence>
<gene>
    <name evidence="12" type="ORF">DB88DRAFT_510212</name>
</gene>
<feature type="compositionally biased region" description="Low complexity" evidence="10">
    <location>
        <begin position="243"/>
        <end position="259"/>
    </location>
</feature>
<dbReference type="PROSITE" id="PS00108">
    <property type="entry name" value="PROTEIN_KINASE_ST"/>
    <property type="match status" value="1"/>
</dbReference>
<reference evidence="12" key="1">
    <citation type="submission" date="2023-02" db="EMBL/GenBank/DDBJ databases">
        <title>Identification and recombinant expression of a fungal hydrolase from Papiliotrema laurentii that hydrolyzes apple cutin and clears colloidal polyester polyurethane.</title>
        <authorList>
            <consortium name="DOE Joint Genome Institute"/>
            <person name="Roman V.A."/>
            <person name="Bojanowski C."/>
            <person name="Crable B.R."/>
            <person name="Wagner D.N."/>
            <person name="Hung C.S."/>
            <person name="Nadeau L.J."/>
            <person name="Schratz L."/>
            <person name="Haridas S."/>
            <person name="Pangilinan J."/>
            <person name="Lipzen A."/>
            <person name="Na H."/>
            <person name="Yan M."/>
            <person name="Ng V."/>
            <person name="Grigoriev I.V."/>
            <person name="Spatafora J.W."/>
            <person name="Barlow D."/>
            <person name="Biffinger J."/>
            <person name="Kelley-Loughnane N."/>
            <person name="Varaljay V.A."/>
            <person name="Crookes-Goodson W.J."/>
        </authorList>
    </citation>
    <scope>NUCLEOTIDE SEQUENCE</scope>
    <source>
        <strain evidence="12">5307AH</strain>
    </source>
</reference>
<dbReference type="FunFam" id="3.30.200.20:FF:001236">
    <property type="entry name" value="AGC/RSK protein kinase"/>
    <property type="match status" value="1"/>
</dbReference>
<name>A0AAD9FS05_PAPLA</name>
<feature type="region of interest" description="Disordered" evidence="10">
    <location>
        <begin position="1"/>
        <end position="68"/>
    </location>
</feature>
<evidence type="ECO:0000313" key="12">
    <source>
        <dbReference type="EMBL" id="KAK1925171.1"/>
    </source>
</evidence>
<dbReference type="Gene3D" id="3.30.200.20">
    <property type="entry name" value="Phosphorylase Kinase, domain 1"/>
    <property type="match status" value="1"/>
</dbReference>
<dbReference type="EC" id="2.7.11.1" evidence="2"/>
<keyword evidence="5" id="KW-0547">Nucleotide-binding</keyword>
<dbReference type="EMBL" id="JAODAN010000004">
    <property type="protein sequence ID" value="KAK1925171.1"/>
    <property type="molecule type" value="Genomic_DNA"/>
</dbReference>
<dbReference type="InterPro" id="IPR008271">
    <property type="entry name" value="Ser/Thr_kinase_AS"/>
</dbReference>
<dbReference type="CDD" id="cd05574">
    <property type="entry name" value="STKc_phototropin_like"/>
    <property type="match status" value="1"/>
</dbReference>
<evidence type="ECO:0000256" key="3">
    <source>
        <dbReference type="ARBA" id="ARBA00022527"/>
    </source>
</evidence>
<sequence>MSLASQSYASSAIAPSPDAYQVSPASSPLPSPSTPSLSKWKSVFKRSVGSGKGNGNESRTNFLAVDGKDGAGAGVYVDEMGAIVPSPTRVVPVRSNTEPGRPFRVEEDGPESDIPPGASYYTQSGHQIVTDNSNSPSHETGRPYSSIASDTDRSSRSSGSRHGHSSNTSPTHYQNGASSASLYTNASSTTPHRNGLGSAFKSRIFSAPSDAGTSFLSMSSPRTGKKEKRTPSSTPSSRKKSDGSSSSSSHHLSPDSSGPRTPHQSKGDKGKTSPEKPPSTGKQSAAARFLRRVVSAPNTKALLGKESEVPPVPTKSPKKPSPVLVIDSDPPQVDLTTSPPRSGQSGRSSPAPFTPLSTRTAGFGSGGLSATGTRGARALTASAATRNDTQSSLGIAGDPHHKQVFRRTYSSNSIKTRQVEVSPSSFQKIKLLGKGDVGKVYLVREKKTDKLFAMKVLSKKEMIKRNKIKRALAEQEILATANHPFIVTLFHSFQSHDYLFFVLDYCMGGEFFRALQTRPGKCLAEEHAKFYAAEVIAALEYLHLNGYIYRDLKPENILLHQSGHIMLSDFDLSKQSGEPGGAPAGIKTSGTNGAILVDTRSCIADFRTNSFVGTEEYIAPEVIKGCGHTSAVDWWTLGILVYEMIFATTPFKGPNRNATFANVLKNDVAFPESVPVTSLCKSAIRKLLIKDEHKRLGSSSGASEVKQHKWFATVNWGLLRHMTPPIIPAESNGVDAINFRTIRDSKSLDLEKNPPSLNVEDIIHAQAGSPSVSAGNSTPGMLTPRELTSDLTPGASSVGGASVMGGSGGAEGVYEREHNPFGEFSSVTRDFGDHP</sequence>
<feature type="compositionally biased region" description="Polar residues" evidence="10">
    <location>
        <begin position="120"/>
        <end position="138"/>
    </location>
</feature>
<dbReference type="FunFam" id="1.10.510.10:FF:000121">
    <property type="entry name" value="Serine/threonine-protein kinase nrc-2"/>
    <property type="match status" value="1"/>
</dbReference>
<dbReference type="SUPFAM" id="SSF56112">
    <property type="entry name" value="Protein kinase-like (PK-like)"/>
    <property type="match status" value="1"/>
</dbReference>
<evidence type="ECO:0000313" key="13">
    <source>
        <dbReference type="Proteomes" id="UP001182556"/>
    </source>
</evidence>
<evidence type="ECO:0000256" key="1">
    <source>
        <dbReference type="ARBA" id="ARBA00009903"/>
    </source>
</evidence>
<protein>
    <recommendedName>
        <fullName evidence="2">non-specific serine/threonine protein kinase</fullName>
        <ecNumber evidence="2">2.7.11.1</ecNumber>
    </recommendedName>
</protein>
<dbReference type="Proteomes" id="UP001182556">
    <property type="component" value="Unassembled WGS sequence"/>
</dbReference>
<dbReference type="InterPro" id="IPR011009">
    <property type="entry name" value="Kinase-like_dom_sf"/>
</dbReference>
<feature type="compositionally biased region" description="Basic and acidic residues" evidence="10">
    <location>
        <begin position="265"/>
        <end position="274"/>
    </location>
</feature>
<dbReference type="GO" id="GO:0005524">
    <property type="term" value="F:ATP binding"/>
    <property type="evidence" value="ECO:0007669"/>
    <property type="project" value="UniProtKB-KW"/>
</dbReference>
<proteinExistence type="inferred from homology"/>
<evidence type="ECO:0000256" key="4">
    <source>
        <dbReference type="ARBA" id="ARBA00022679"/>
    </source>
</evidence>
<evidence type="ECO:0000256" key="6">
    <source>
        <dbReference type="ARBA" id="ARBA00022777"/>
    </source>
</evidence>
<evidence type="ECO:0000256" key="7">
    <source>
        <dbReference type="ARBA" id="ARBA00022840"/>
    </source>
</evidence>
<dbReference type="SMART" id="SM00220">
    <property type="entry name" value="S_TKc"/>
    <property type="match status" value="1"/>
</dbReference>
<keyword evidence="3" id="KW-0723">Serine/threonine-protein kinase</keyword>
<accession>A0AAD9FS05</accession>
<keyword evidence="4" id="KW-0808">Transferase</keyword>
<dbReference type="Gene3D" id="1.10.510.10">
    <property type="entry name" value="Transferase(Phosphotransferase) domain 1"/>
    <property type="match status" value="1"/>
</dbReference>
<evidence type="ECO:0000256" key="5">
    <source>
        <dbReference type="ARBA" id="ARBA00022741"/>
    </source>
</evidence>
<dbReference type="GO" id="GO:0004674">
    <property type="term" value="F:protein serine/threonine kinase activity"/>
    <property type="evidence" value="ECO:0007669"/>
    <property type="project" value="UniProtKB-KW"/>
</dbReference>
<feature type="compositionally biased region" description="Low complexity" evidence="10">
    <location>
        <begin position="370"/>
        <end position="386"/>
    </location>
</feature>
<comment type="catalytic activity">
    <reaction evidence="9">
        <text>L-seryl-[protein] + ATP = O-phospho-L-seryl-[protein] + ADP + H(+)</text>
        <dbReference type="Rhea" id="RHEA:17989"/>
        <dbReference type="Rhea" id="RHEA-COMP:9863"/>
        <dbReference type="Rhea" id="RHEA-COMP:11604"/>
        <dbReference type="ChEBI" id="CHEBI:15378"/>
        <dbReference type="ChEBI" id="CHEBI:29999"/>
        <dbReference type="ChEBI" id="CHEBI:30616"/>
        <dbReference type="ChEBI" id="CHEBI:83421"/>
        <dbReference type="ChEBI" id="CHEBI:456216"/>
        <dbReference type="EC" id="2.7.11.1"/>
    </reaction>
</comment>
<dbReference type="AlphaFoldDB" id="A0AAD9FS05"/>
<keyword evidence="7" id="KW-0067">ATP-binding</keyword>
<feature type="compositionally biased region" description="Polar residues" evidence="10">
    <location>
        <begin position="211"/>
        <end position="222"/>
    </location>
</feature>
<dbReference type="InterPro" id="IPR000719">
    <property type="entry name" value="Prot_kinase_dom"/>
</dbReference>